<feature type="compositionally biased region" description="Polar residues" evidence="1">
    <location>
        <begin position="96"/>
        <end position="112"/>
    </location>
</feature>
<dbReference type="OrthoDB" id="2367685at2759"/>
<keyword evidence="3" id="KW-1185">Reference proteome</keyword>
<dbReference type="Proteomes" id="UP000230002">
    <property type="component" value="Unassembled WGS sequence"/>
</dbReference>
<proteinExistence type="predicted"/>
<comment type="caution">
    <text evidence="2">The sequence shown here is derived from an EMBL/GenBank/DDBJ whole genome shotgun (WGS) entry which is preliminary data.</text>
</comment>
<dbReference type="AlphaFoldDB" id="A0A2G8SD99"/>
<feature type="region of interest" description="Disordered" evidence="1">
    <location>
        <begin position="62"/>
        <end position="136"/>
    </location>
</feature>
<feature type="compositionally biased region" description="Basic and acidic residues" evidence="1">
    <location>
        <begin position="118"/>
        <end position="136"/>
    </location>
</feature>
<evidence type="ECO:0000313" key="2">
    <source>
        <dbReference type="EMBL" id="PIL31568.1"/>
    </source>
</evidence>
<organism evidence="2 3">
    <name type="scientific">Ganoderma sinense ZZ0214-1</name>
    <dbReference type="NCBI Taxonomy" id="1077348"/>
    <lineage>
        <taxon>Eukaryota</taxon>
        <taxon>Fungi</taxon>
        <taxon>Dikarya</taxon>
        <taxon>Basidiomycota</taxon>
        <taxon>Agaricomycotina</taxon>
        <taxon>Agaricomycetes</taxon>
        <taxon>Polyporales</taxon>
        <taxon>Polyporaceae</taxon>
        <taxon>Ganoderma</taxon>
    </lineage>
</organism>
<evidence type="ECO:0000256" key="1">
    <source>
        <dbReference type="SAM" id="MobiDB-lite"/>
    </source>
</evidence>
<dbReference type="STRING" id="1077348.A0A2G8SD99"/>
<reference evidence="2 3" key="1">
    <citation type="journal article" date="2015" name="Sci. Rep.">
        <title>Chromosome-level genome map provides insights into diverse defense mechanisms in the medicinal fungus Ganoderma sinense.</title>
        <authorList>
            <person name="Zhu Y."/>
            <person name="Xu J."/>
            <person name="Sun C."/>
            <person name="Zhou S."/>
            <person name="Xu H."/>
            <person name="Nelson D.R."/>
            <person name="Qian J."/>
            <person name="Song J."/>
            <person name="Luo H."/>
            <person name="Xiang L."/>
            <person name="Li Y."/>
            <person name="Xu Z."/>
            <person name="Ji A."/>
            <person name="Wang L."/>
            <person name="Lu S."/>
            <person name="Hayward A."/>
            <person name="Sun W."/>
            <person name="Li X."/>
            <person name="Schwartz D.C."/>
            <person name="Wang Y."/>
            <person name="Chen S."/>
        </authorList>
    </citation>
    <scope>NUCLEOTIDE SEQUENCE [LARGE SCALE GENOMIC DNA]</scope>
    <source>
        <strain evidence="2 3">ZZ0214-1</strain>
    </source>
</reference>
<evidence type="ECO:0008006" key="4">
    <source>
        <dbReference type="Google" id="ProtNLM"/>
    </source>
</evidence>
<accession>A0A2G8SD99</accession>
<sequence length="253" mass="27692">MSSDYHTLLPDGWVREVDPKTRHPFWVDTSAEPPRSIWVHPYEDEQFLREHPDIRECLARELRTSDQPPPYTPRRHSFSGPTTTTGSAVPEGENAMRTSQSQPETPKPSQQRRGFFGKLKDKAIGTKEERDARRREEEQWQHHVAEMRSRRQQEEIAALRDRGWYPQYGSAPYGAGMYGQPVYGAPAGDPYGVGGRRHGGFGGGGIGLPLLAGAAGGLLLGYIIANDFDGGGFGGGGFDGGGFDGGWGGGGFF</sequence>
<evidence type="ECO:0000313" key="3">
    <source>
        <dbReference type="Proteomes" id="UP000230002"/>
    </source>
</evidence>
<name>A0A2G8SD99_9APHY</name>
<gene>
    <name evidence="2" type="ORF">GSI_06270</name>
</gene>
<protein>
    <recommendedName>
        <fullName evidence="4">WW domain-containing protein</fullName>
    </recommendedName>
</protein>
<dbReference type="EMBL" id="AYKW01000012">
    <property type="protein sequence ID" value="PIL31568.1"/>
    <property type="molecule type" value="Genomic_DNA"/>
</dbReference>